<dbReference type="EMBL" id="LO017727">
    <property type="protein sequence ID" value="CRH06925.1"/>
    <property type="molecule type" value="Genomic_DNA"/>
</dbReference>
<sequence length="182" mass="21019">MVKNKPLPILRSLVLALLSLLWLQPQAAQAYDKLYESGRYRVLKSGGECGLEISFYGSDLDKKSAKKLKVKPKNLMGYLMIYRDTRYYAALFSHKRWFTAQPSNIKIYFDKKRYKGLSPAQPKPESDANWRWSFMDPADDTIRKIRKGHSMGVSFQVAGKSYRFNHTLKGSSKAVRALKRCR</sequence>
<organism evidence="2">
    <name type="scientific">Magnetococcus massalia (strain MO-1)</name>
    <dbReference type="NCBI Taxonomy" id="451514"/>
    <lineage>
        <taxon>Bacteria</taxon>
        <taxon>Pseudomonadati</taxon>
        <taxon>Pseudomonadota</taxon>
        <taxon>Magnetococcia</taxon>
        <taxon>Magnetococcales</taxon>
        <taxon>Magnetococcaceae</taxon>
        <taxon>Magnetococcus</taxon>
    </lineage>
</organism>
<evidence type="ECO:0000313" key="2">
    <source>
        <dbReference type="EMBL" id="CRH06925.1"/>
    </source>
</evidence>
<proteinExistence type="predicted"/>
<gene>
    <name evidence="2" type="ORF">MAGMO_2776</name>
</gene>
<reference evidence="2" key="1">
    <citation type="submission" date="2015-04" db="EMBL/GenBank/DDBJ databases">
        <authorList>
            <person name="Syromyatnikov M.Y."/>
            <person name="Popov V.N."/>
        </authorList>
    </citation>
    <scope>NUCLEOTIDE SEQUENCE</scope>
    <source>
        <strain evidence="2">MO-1</strain>
    </source>
</reference>
<dbReference type="AlphaFoldDB" id="A0A1S7LJ61"/>
<keyword evidence="1" id="KW-0732">Signal</keyword>
<feature type="chain" id="PRO_5012910287" evidence="1">
    <location>
        <begin position="31"/>
        <end position="182"/>
    </location>
</feature>
<protein>
    <submittedName>
        <fullName evidence="2">Uncharacterized protein</fullName>
    </submittedName>
</protein>
<feature type="signal peptide" evidence="1">
    <location>
        <begin position="1"/>
        <end position="30"/>
    </location>
</feature>
<accession>A0A1S7LJ61</accession>
<evidence type="ECO:0000256" key="1">
    <source>
        <dbReference type="SAM" id="SignalP"/>
    </source>
</evidence>
<name>A0A1S7LJ61_MAGMO</name>